<dbReference type="Gene3D" id="3.20.20.80">
    <property type="entry name" value="Glycosidases"/>
    <property type="match status" value="1"/>
</dbReference>
<gene>
    <name evidence="4" type="ORF">ASZ90_004608</name>
</gene>
<keyword evidence="2 4" id="KW-0326">Glycosidase</keyword>
<dbReference type="GO" id="GO:0008810">
    <property type="term" value="F:cellulase activity"/>
    <property type="evidence" value="ECO:0007669"/>
    <property type="project" value="UniProtKB-EC"/>
</dbReference>
<dbReference type="AlphaFoldDB" id="A0A0W8FXT0"/>
<keyword evidence="1 4" id="KW-0378">Hydrolase</keyword>
<dbReference type="PANTHER" id="PTHR34142">
    <property type="entry name" value="ENDO-BETA-1,4-GLUCANASE A"/>
    <property type="match status" value="1"/>
</dbReference>
<protein>
    <submittedName>
        <fullName evidence="4">Endoglucanase z (Endo-1,4-beta-glucanase z) (Cellulase z) (Egz)</fullName>
        <ecNumber evidence="4">3.2.1.4</ecNumber>
    </submittedName>
</protein>
<dbReference type="InterPro" id="IPR018087">
    <property type="entry name" value="Glyco_hydro_5_CS"/>
</dbReference>
<reference evidence="4" key="1">
    <citation type="journal article" date="2015" name="Proc. Natl. Acad. Sci. U.S.A.">
        <title>Networks of energetic and metabolic interactions define dynamics in microbial communities.</title>
        <authorList>
            <person name="Embree M."/>
            <person name="Liu J.K."/>
            <person name="Al-Bassam M.M."/>
            <person name="Zengler K."/>
        </authorList>
    </citation>
    <scope>NUCLEOTIDE SEQUENCE</scope>
</reference>
<name>A0A0W8FXT0_9ZZZZ</name>
<evidence type="ECO:0000259" key="3">
    <source>
        <dbReference type="Pfam" id="PF00150"/>
    </source>
</evidence>
<evidence type="ECO:0000313" key="4">
    <source>
        <dbReference type="EMBL" id="KUG25570.1"/>
    </source>
</evidence>
<evidence type="ECO:0000256" key="2">
    <source>
        <dbReference type="ARBA" id="ARBA00023295"/>
    </source>
</evidence>
<evidence type="ECO:0000256" key="1">
    <source>
        <dbReference type="ARBA" id="ARBA00022801"/>
    </source>
</evidence>
<dbReference type="PANTHER" id="PTHR34142:SF1">
    <property type="entry name" value="GLYCOSIDE HYDROLASE FAMILY 5 DOMAIN-CONTAINING PROTEIN"/>
    <property type="match status" value="1"/>
</dbReference>
<comment type="caution">
    <text evidence="4">The sequence shown here is derived from an EMBL/GenBank/DDBJ whole genome shotgun (WGS) entry which is preliminary data.</text>
</comment>
<sequence>MKKNILLLLLISVIVLNGCDKSDENPVQPLPKEKTIVEHFGNLRVIDKNIVDQNGDIVVLRGMSLFWSQWGGQFYNGETIQWLRDDWKCTVVRAAMGVESGGYLENPEVEYQKVKTVIDACIELGIYVIVDWHDHHAEDHLEEAKLFFNRISSNYGNYPNIIYEIYNEPLNVSWNNILKPYSEEIIKTIRAYDQDNIIVVGTPNWSQDVEDIIGNKINDINIAYSFHFYSSTHKQELRGKAIQAINSGIPLFITEWGMSEATGNGIIDIQSLNEWVDFMEANDLSWCNWSVMNKNETSAALLSSTSSISGWSEDELSESGRKIRDYLVRMNRPIFDLIKN</sequence>
<organism evidence="4">
    <name type="scientific">hydrocarbon metagenome</name>
    <dbReference type="NCBI Taxonomy" id="938273"/>
    <lineage>
        <taxon>unclassified sequences</taxon>
        <taxon>metagenomes</taxon>
        <taxon>ecological metagenomes</taxon>
    </lineage>
</organism>
<dbReference type="SUPFAM" id="SSF51445">
    <property type="entry name" value="(Trans)glycosidases"/>
    <property type="match status" value="1"/>
</dbReference>
<dbReference type="InterPro" id="IPR001547">
    <property type="entry name" value="Glyco_hydro_5"/>
</dbReference>
<dbReference type="PROSITE" id="PS00659">
    <property type="entry name" value="GLYCOSYL_HYDROL_F5"/>
    <property type="match status" value="1"/>
</dbReference>
<dbReference type="GO" id="GO:0000272">
    <property type="term" value="P:polysaccharide catabolic process"/>
    <property type="evidence" value="ECO:0007669"/>
    <property type="project" value="InterPro"/>
</dbReference>
<dbReference type="Pfam" id="PF00150">
    <property type="entry name" value="Cellulase"/>
    <property type="match status" value="1"/>
</dbReference>
<feature type="domain" description="Glycoside hydrolase family 5" evidence="3">
    <location>
        <begin position="51"/>
        <end position="294"/>
    </location>
</feature>
<dbReference type="EC" id="3.2.1.4" evidence="4"/>
<proteinExistence type="predicted"/>
<dbReference type="EMBL" id="LNQE01000651">
    <property type="protein sequence ID" value="KUG25570.1"/>
    <property type="molecule type" value="Genomic_DNA"/>
</dbReference>
<dbReference type="InterPro" id="IPR017853">
    <property type="entry name" value="GH"/>
</dbReference>
<accession>A0A0W8FXT0</accession>